<dbReference type="PANTHER" id="PTHR30363">
    <property type="entry name" value="HTH-TYPE TRANSCRIPTIONAL REGULATOR SRLR-RELATED"/>
    <property type="match status" value="1"/>
</dbReference>
<keyword evidence="1" id="KW-0678">Repressor</keyword>
<dbReference type="NCBIfam" id="NF008154">
    <property type="entry name" value="PRK10906.1"/>
    <property type="match status" value="1"/>
</dbReference>
<dbReference type="InterPro" id="IPR036390">
    <property type="entry name" value="WH_DNA-bd_sf"/>
</dbReference>
<dbReference type="PANTHER" id="PTHR30363:SF4">
    <property type="entry name" value="GLYCEROL-3-PHOSPHATE REGULON REPRESSOR"/>
    <property type="match status" value="1"/>
</dbReference>
<accession>A0AAV5NZA8</accession>
<dbReference type="GO" id="GO:0003700">
    <property type="term" value="F:DNA-binding transcription factor activity"/>
    <property type="evidence" value="ECO:0007669"/>
    <property type="project" value="InterPro"/>
</dbReference>
<evidence type="ECO:0000313" key="6">
    <source>
        <dbReference type="EMBL" id="GLQ76011.1"/>
    </source>
</evidence>
<dbReference type="InterPro" id="IPR014036">
    <property type="entry name" value="DeoR-like_C"/>
</dbReference>
<dbReference type="SUPFAM" id="SSF46785">
    <property type="entry name" value="Winged helix' DNA-binding domain"/>
    <property type="match status" value="1"/>
</dbReference>
<dbReference type="InterPro" id="IPR001034">
    <property type="entry name" value="DeoR_HTH"/>
</dbReference>
<dbReference type="RefSeq" id="WP_101111686.1">
    <property type="nucleotide sequence ID" value="NZ_AP025145.1"/>
</dbReference>
<evidence type="ECO:0000256" key="2">
    <source>
        <dbReference type="ARBA" id="ARBA00023015"/>
    </source>
</evidence>
<dbReference type="PROSITE" id="PS00894">
    <property type="entry name" value="HTH_DEOR_1"/>
    <property type="match status" value="1"/>
</dbReference>
<evidence type="ECO:0000259" key="5">
    <source>
        <dbReference type="PROSITE" id="PS51000"/>
    </source>
</evidence>
<evidence type="ECO:0000256" key="3">
    <source>
        <dbReference type="ARBA" id="ARBA00023125"/>
    </source>
</evidence>
<dbReference type="Pfam" id="PF08220">
    <property type="entry name" value="HTH_DeoR"/>
    <property type="match status" value="1"/>
</dbReference>
<keyword evidence="3" id="KW-0238">DNA-binding</keyword>
<dbReference type="PROSITE" id="PS51000">
    <property type="entry name" value="HTH_DEOR_2"/>
    <property type="match status" value="1"/>
</dbReference>
<dbReference type="SMART" id="SM01134">
    <property type="entry name" value="DeoRC"/>
    <property type="match status" value="1"/>
</dbReference>
<dbReference type="SUPFAM" id="SSF100950">
    <property type="entry name" value="NagB/RpiA/CoA transferase-like"/>
    <property type="match status" value="1"/>
</dbReference>
<evidence type="ECO:0000256" key="1">
    <source>
        <dbReference type="ARBA" id="ARBA00022491"/>
    </source>
</evidence>
<dbReference type="AlphaFoldDB" id="A0AAV5NZA8"/>
<keyword evidence="4" id="KW-0804">Transcription</keyword>
<protein>
    <submittedName>
        <fullName evidence="6">DeoR/GlpR family transcriptional regulator</fullName>
    </submittedName>
</protein>
<dbReference type="GO" id="GO:0003677">
    <property type="term" value="F:DNA binding"/>
    <property type="evidence" value="ECO:0007669"/>
    <property type="project" value="UniProtKB-KW"/>
</dbReference>
<feature type="domain" description="HTH deoR-type" evidence="5">
    <location>
        <begin position="3"/>
        <end position="58"/>
    </location>
</feature>
<dbReference type="Gene3D" id="3.30.750.70">
    <property type="entry name" value="4-hydroxybutyrate coenzyme like domains"/>
    <property type="match status" value="1"/>
</dbReference>
<dbReference type="SMART" id="SM00420">
    <property type="entry name" value="HTH_DEOR"/>
    <property type="match status" value="1"/>
</dbReference>
<dbReference type="InterPro" id="IPR037171">
    <property type="entry name" value="NagB/RpiA_transferase-like"/>
</dbReference>
<reference evidence="7" key="1">
    <citation type="journal article" date="2019" name="Int. J. Syst. Evol. Microbiol.">
        <title>The Global Catalogue of Microorganisms (GCM) 10K type strain sequencing project: providing services to taxonomists for standard genome sequencing and annotation.</title>
        <authorList>
            <consortium name="The Broad Institute Genomics Platform"/>
            <consortium name="The Broad Institute Genome Sequencing Center for Infectious Disease"/>
            <person name="Wu L."/>
            <person name="Ma J."/>
        </authorList>
    </citation>
    <scope>NUCLEOTIDE SEQUENCE [LARGE SCALE GENOMIC DNA]</scope>
    <source>
        <strain evidence="7">NBRC 15640</strain>
    </source>
</reference>
<dbReference type="InterPro" id="IPR036388">
    <property type="entry name" value="WH-like_DNA-bd_sf"/>
</dbReference>
<gene>
    <name evidence="6" type="primary">glpR_1</name>
    <name evidence="6" type="ORF">GCM10007932_53740</name>
</gene>
<organism evidence="6 7">
    <name type="scientific">Vibrio penaeicida</name>
    <dbReference type="NCBI Taxonomy" id="104609"/>
    <lineage>
        <taxon>Bacteria</taxon>
        <taxon>Pseudomonadati</taxon>
        <taxon>Pseudomonadota</taxon>
        <taxon>Gammaproteobacteria</taxon>
        <taxon>Vibrionales</taxon>
        <taxon>Vibrionaceae</taxon>
        <taxon>Vibrio</taxon>
    </lineage>
</organism>
<name>A0AAV5NZA8_9VIBR</name>
<sequence length="252" mass="27631">MKQTQRHHEILALLDEQGFLSTEAFVDTFNVSPQTIRRDLNELAQQGLISRHHGGASLYSSTENEAYSTRKISHQEEKARIATELVKKIPNGASMFIDIGTTTEAVATALLNHKDLKVVTNNINVASILMPKEDFTVIIAGGQIRNKDGGIIGEATREFIEQFRMDFGIIGISGIDSDGSMLDFDYSEVKIAQAIIASSRQTLLAADSSKFNRGAMVNLGHISQVDSLFTDEVPASNLVDVIKQHDVELVVC</sequence>
<dbReference type="Gene3D" id="1.10.10.10">
    <property type="entry name" value="Winged helix-like DNA-binding domain superfamily/Winged helix DNA-binding domain"/>
    <property type="match status" value="1"/>
</dbReference>
<dbReference type="PRINTS" id="PR00037">
    <property type="entry name" value="HTHLACR"/>
</dbReference>
<evidence type="ECO:0000256" key="4">
    <source>
        <dbReference type="ARBA" id="ARBA00023163"/>
    </source>
</evidence>
<dbReference type="Pfam" id="PF00455">
    <property type="entry name" value="DeoRC"/>
    <property type="match status" value="1"/>
</dbReference>
<keyword evidence="2" id="KW-0805">Transcription regulation</keyword>
<dbReference type="EMBL" id="BSNX01000075">
    <property type="protein sequence ID" value="GLQ76011.1"/>
    <property type="molecule type" value="Genomic_DNA"/>
</dbReference>
<comment type="caution">
    <text evidence="6">The sequence shown here is derived from an EMBL/GenBank/DDBJ whole genome shotgun (WGS) entry which is preliminary data.</text>
</comment>
<proteinExistence type="predicted"/>
<dbReference type="Proteomes" id="UP001156690">
    <property type="component" value="Unassembled WGS sequence"/>
</dbReference>
<keyword evidence="7" id="KW-1185">Reference proteome</keyword>
<dbReference type="InterPro" id="IPR018356">
    <property type="entry name" value="Tscrpt_reg_HTH_DeoR_CS"/>
</dbReference>
<evidence type="ECO:0000313" key="7">
    <source>
        <dbReference type="Proteomes" id="UP001156690"/>
    </source>
</evidence>
<dbReference type="InterPro" id="IPR050313">
    <property type="entry name" value="Carb_Metab_HTH_regulators"/>
</dbReference>